<evidence type="ECO:0000313" key="5">
    <source>
        <dbReference type="Proteomes" id="UP000062768"/>
    </source>
</evidence>
<sequence>MVIAKCRECEKEYQLNSSDNLGDFQCECGGELDYVDDFEVKNENSIKMKRIHWNTLILGIIVTAFLGFLLGLIGIIIATLCVGYSVDKNYKNGAVHGALAGFIGGFIAVNIGNVINIILPSNTNTEFGLLLITGTLIGITIYGFTGAICGAIGAFIKQKRS</sequence>
<dbReference type="RefSeq" id="WP_052399943.1">
    <property type="nucleotide sequence ID" value="NZ_CP006933.1"/>
</dbReference>
<dbReference type="EMBL" id="LN515531">
    <property type="protein sequence ID" value="CEA12874.1"/>
    <property type="molecule type" value="Genomic_DNA"/>
</dbReference>
<dbReference type="Proteomes" id="UP000029661">
    <property type="component" value="Chromosome"/>
</dbReference>
<feature type="transmembrane region" description="Helical" evidence="1">
    <location>
        <begin position="131"/>
        <end position="156"/>
    </location>
</feature>
<feature type="transmembrane region" description="Helical" evidence="1">
    <location>
        <begin position="56"/>
        <end position="86"/>
    </location>
</feature>
<dbReference type="Proteomes" id="UP000062768">
    <property type="component" value="Chromosome I"/>
</dbReference>
<dbReference type="PATRIC" id="fig|2162.10.peg.1638"/>
<organism evidence="3">
    <name type="scientific">Methanobacterium formicicum</name>
    <dbReference type="NCBI Taxonomy" id="2162"/>
    <lineage>
        <taxon>Archaea</taxon>
        <taxon>Methanobacteriati</taxon>
        <taxon>Methanobacteriota</taxon>
        <taxon>Methanomada group</taxon>
        <taxon>Methanobacteria</taxon>
        <taxon>Methanobacteriales</taxon>
        <taxon>Methanobacteriaceae</taxon>
        <taxon>Methanobacterium</taxon>
    </lineage>
</organism>
<evidence type="ECO:0000313" key="3">
    <source>
        <dbReference type="EMBL" id="CEA12874.1"/>
    </source>
</evidence>
<dbReference type="EMBL" id="CP006933">
    <property type="protein sequence ID" value="AIS31355.1"/>
    <property type="molecule type" value="Genomic_DNA"/>
</dbReference>
<protein>
    <recommendedName>
        <fullName evidence="6">DUF5518 domain-containing protein</fullName>
    </recommendedName>
</protein>
<keyword evidence="1" id="KW-1133">Transmembrane helix</keyword>
<evidence type="ECO:0000313" key="4">
    <source>
        <dbReference type="EMBL" id="CEL25205.1"/>
    </source>
</evidence>
<dbReference type="EMBL" id="LN734822">
    <property type="protein sequence ID" value="CEL25205.1"/>
    <property type="molecule type" value="Genomic_DNA"/>
</dbReference>
<keyword evidence="1" id="KW-0472">Membrane</keyword>
<evidence type="ECO:0000313" key="2">
    <source>
        <dbReference type="EMBL" id="AIS31355.1"/>
    </source>
</evidence>
<gene>
    <name evidence="2" type="ORF">BRM9_0532</name>
    <name evidence="3" type="ORF">DSM1535_0513</name>
    <name evidence="4" type="ORF">MB9_1570</name>
</gene>
<reference evidence="3" key="2">
    <citation type="submission" date="2014-08" db="EMBL/GenBank/DDBJ databases">
        <authorList>
            <person name="Wibberg D."/>
        </authorList>
    </citation>
    <scope>NUCLEOTIDE SEQUENCE</scope>
</reference>
<feature type="transmembrane region" description="Helical" evidence="1">
    <location>
        <begin position="98"/>
        <end position="119"/>
    </location>
</feature>
<reference evidence="2" key="1">
    <citation type="submission" date="2013-12" db="EMBL/GenBank/DDBJ databases">
        <title>The complete genome sequence of Methanobacterium sp. BRM9.</title>
        <authorList>
            <consortium name="Pastoral Greenhouse Gas Research Consortium"/>
            <person name="Kelly W.J."/>
            <person name="Leahy S.C."/>
            <person name="Perry R."/>
            <person name="Li D."/>
            <person name="Altermann E."/>
            <person name="Lambie S.C."/>
            <person name="Attwood G.T."/>
        </authorList>
    </citation>
    <scope>NUCLEOTIDE SEQUENCE [LARGE SCALE GENOMIC DNA]</scope>
    <source>
        <strain evidence="2">BRM9</strain>
    </source>
</reference>
<name>A0A090I203_METFO</name>
<evidence type="ECO:0008006" key="6">
    <source>
        <dbReference type="Google" id="ProtNLM"/>
    </source>
</evidence>
<dbReference type="KEGG" id="mfc:BRM9_0532"/>
<keyword evidence="5" id="KW-1185">Reference proteome</keyword>
<dbReference type="AlphaFoldDB" id="A0A090I203"/>
<dbReference type="Pfam" id="PF17647">
    <property type="entry name" value="DUF5518"/>
    <property type="match status" value="1"/>
</dbReference>
<dbReference type="GeneID" id="26739809"/>
<dbReference type="InterPro" id="IPR040493">
    <property type="entry name" value="DUF5518"/>
</dbReference>
<accession>A0A090I203</accession>
<reference evidence="4" key="3">
    <citation type="submission" date="2014-09" db="EMBL/GenBank/DDBJ databases">
        <authorList>
            <person name="Bishop-Lilly K.A."/>
            <person name="Broomall S.M."/>
            <person name="Chain P.S."/>
            <person name="Chertkov O."/>
            <person name="Coyne S.R."/>
            <person name="Daligault H.E."/>
            <person name="Davenport K.W."/>
            <person name="Erkkila T."/>
            <person name="Frey K.G."/>
            <person name="Gibbons H.S."/>
            <person name="Gu W."/>
            <person name="Jaissle J."/>
            <person name="Johnson S.L."/>
            <person name="Koroleva G.I."/>
            <person name="Ladner J.T."/>
            <person name="Lo C.-C."/>
            <person name="Minogue T.D."/>
            <person name="Munk C."/>
            <person name="Palacios G.F."/>
            <person name="Redden C.L."/>
            <person name="Rosenzweig C.N."/>
            <person name="Scholz M.B."/>
            <person name="Teshima H."/>
            <person name="Xu Y."/>
        </authorList>
    </citation>
    <scope>NUCLEOTIDE SEQUENCE</scope>
    <source>
        <strain evidence="4">Mb9</strain>
    </source>
</reference>
<evidence type="ECO:0000256" key="1">
    <source>
        <dbReference type="SAM" id="Phobius"/>
    </source>
</evidence>
<dbReference type="KEGG" id="mfi:DSM1535_0513"/>
<keyword evidence="1" id="KW-0812">Transmembrane</keyword>
<dbReference type="OrthoDB" id="70331at2157"/>
<proteinExistence type="predicted"/>